<feature type="transmembrane region" description="Helical" evidence="2">
    <location>
        <begin position="12"/>
        <end position="31"/>
    </location>
</feature>
<evidence type="ECO:0000313" key="3">
    <source>
        <dbReference type="EMBL" id="SDO08802.1"/>
    </source>
</evidence>
<reference evidence="3 4" key="1">
    <citation type="submission" date="2016-10" db="EMBL/GenBank/DDBJ databases">
        <authorList>
            <person name="de Groot N.N."/>
        </authorList>
    </citation>
    <scope>NUCLEOTIDE SEQUENCE [LARGE SCALE GENOMIC DNA]</scope>
    <source>
        <strain evidence="3 4">CGMCC 1.11147</strain>
    </source>
</reference>
<gene>
    <name evidence="3" type="ORF">SAMN05192576_3296</name>
</gene>
<dbReference type="AlphaFoldDB" id="A0A1H0GPR7"/>
<feature type="region of interest" description="Disordered" evidence="1">
    <location>
        <begin position="103"/>
        <end position="135"/>
    </location>
</feature>
<evidence type="ECO:0008006" key="5">
    <source>
        <dbReference type="Google" id="ProtNLM"/>
    </source>
</evidence>
<organism evidence="3 4">
    <name type="scientific">Nocardioides szechwanensis</name>
    <dbReference type="NCBI Taxonomy" id="1005944"/>
    <lineage>
        <taxon>Bacteria</taxon>
        <taxon>Bacillati</taxon>
        <taxon>Actinomycetota</taxon>
        <taxon>Actinomycetes</taxon>
        <taxon>Propionibacteriales</taxon>
        <taxon>Nocardioidaceae</taxon>
        <taxon>Nocardioides</taxon>
    </lineage>
</organism>
<dbReference type="EMBL" id="FNIC01000006">
    <property type="protein sequence ID" value="SDO08802.1"/>
    <property type="molecule type" value="Genomic_DNA"/>
</dbReference>
<feature type="transmembrane region" description="Helical" evidence="2">
    <location>
        <begin position="75"/>
        <end position="97"/>
    </location>
</feature>
<keyword evidence="2" id="KW-1133">Transmembrane helix</keyword>
<proteinExistence type="predicted"/>
<dbReference type="Proteomes" id="UP000199004">
    <property type="component" value="Unassembled WGS sequence"/>
</dbReference>
<protein>
    <recommendedName>
        <fullName evidence="5">Cellulose synthase</fullName>
    </recommendedName>
</protein>
<sequence length="152" mass="16310">MCHPERVDDVTWAALALTLTLLGGIWTWIAYQRRGLPAALKGAGLTLLPLAAYLTKTLQMLTEIGDAVVDWATSLVFSPVVWLGVVLAGVGVVLFGVGRALEQRRGPEPTSRTESPTPSEKSLPAARQKRAAPAIDDDLAEIEALLRKRGIS</sequence>
<accession>A0A1H0GPR7</accession>
<keyword evidence="2" id="KW-0812">Transmembrane</keyword>
<evidence type="ECO:0000313" key="4">
    <source>
        <dbReference type="Proteomes" id="UP000199004"/>
    </source>
</evidence>
<evidence type="ECO:0000256" key="1">
    <source>
        <dbReference type="SAM" id="MobiDB-lite"/>
    </source>
</evidence>
<keyword evidence="4" id="KW-1185">Reference proteome</keyword>
<feature type="compositionally biased region" description="Low complexity" evidence="1">
    <location>
        <begin position="108"/>
        <end position="120"/>
    </location>
</feature>
<dbReference type="STRING" id="1005944.SAMN05192576_3296"/>
<name>A0A1H0GPR7_9ACTN</name>
<feature type="transmembrane region" description="Helical" evidence="2">
    <location>
        <begin position="38"/>
        <end position="55"/>
    </location>
</feature>
<keyword evidence="2" id="KW-0472">Membrane</keyword>
<evidence type="ECO:0000256" key="2">
    <source>
        <dbReference type="SAM" id="Phobius"/>
    </source>
</evidence>